<evidence type="ECO:0000256" key="5">
    <source>
        <dbReference type="ARBA" id="ARBA00022737"/>
    </source>
</evidence>
<evidence type="ECO:0000256" key="8">
    <source>
        <dbReference type="ARBA" id="ARBA00022833"/>
    </source>
</evidence>
<keyword evidence="7" id="KW-0833">Ubl conjugation pathway</keyword>
<reference evidence="10 11" key="1">
    <citation type="submission" date="2017-05" db="EMBL/GenBank/DDBJ databases">
        <title>Genome of assembly of the Bengalese finch, Lonchura striata domestica.</title>
        <authorList>
            <person name="Colquitt B.M."/>
            <person name="Brainard M.S."/>
        </authorList>
    </citation>
    <scope>NUCLEOTIDE SEQUENCE [LARGE SCALE GENOMIC DNA]</scope>
    <source>
        <strain evidence="10">White83orange57</strain>
    </source>
</reference>
<dbReference type="GO" id="GO:0005737">
    <property type="term" value="C:cytoplasm"/>
    <property type="evidence" value="ECO:0007669"/>
    <property type="project" value="UniProtKB-SubCell"/>
</dbReference>
<comment type="subcellular location">
    <subcellularLocation>
        <location evidence="2">Cytoplasm</location>
    </subcellularLocation>
    <subcellularLocation>
        <location evidence="1">Nucleus</location>
    </subcellularLocation>
</comment>
<protein>
    <submittedName>
        <fullName evidence="10">E3 ubiquitin-protein ligase makorin-2</fullName>
    </submittedName>
</protein>
<dbReference type="SUPFAM" id="SSF57850">
    <property type="entry name" value="RING/U-box"/>
    <property type="match status" value="1"/>
</dbReference>
<dbReference type="GO" id="GO:0000209">
    <property type="term" value="P:protein polyubiquitination"/>
    <property type="evidence" value="ECO:0007669"/>
    <property type="project" value="InterPro"/>
</dbReference>
<dbReference type="EMBL" id="MUZQ01000076">
    <property type="protein sequence ID" value="OWK59556.1"/>
    <property type="molecule type" value="Genomic_DNA"/>
</dbReference>
<keyword evidence="9" id="KW-0539">Nucleus</keyword>
<evidence type="ECO:0000256" key="1">
    <source>
        <dbReference type="ARBA" id="ARBA00004123"/>
    </source>
</evidence>
<keyword evidence="6" id="KW-0863">Zinc-finger</keyword>
<evidence type="ECO:0000256" key="4">
    <source>
        <dbReference type="ARBA" id="ARBA00022723"/>
    </source>
</evidence>
<keyword evidence="4" id="KW-0479">Metal-binding</keyword>
<keyword evidence="11" id="KW-1185">Reference proteome</keyword>
<keyword evidence="5" id="KW-0677">Repeat</keyword>
<accession>A0A218V0V4</accession>
<dbReference type="GO" id="GO:0061630">
    <property type="term" value="F:ubiquitin protein ligase activity"/>
    <property type="evidence" value="ECO:0007669"/>
    <property type="project" value="InterPro"/>
</dbReference>
<dbReference type="Proteomes" id="UP000197619">
    <property type="component" value="Unassembled WGS sequence"/>
</dbReference>
<dbReference type="GO" id="GO:0005634">
    <property type="term" value="C:nucleus"/>
    <property type="evidence" value="ECO:0007669"/>
    <property type="project" value="UniProtKB-SubCell"/>
</dbReference>
<name>A0A218V0V4_9PASE</name>
<proteinExistence type="predicted"/>
<dbReference type="PANTHER" id="PTHR11224:SF17">
    <property type="entry name" value="E3 UBIQUITIN-PROTEIN LIGASE MAKORIN-2"/>
    <property type="match status" value="1"/>
</dbReference>
<organism evidence="10 11">
    <name type="scientific">Lonchura striata</name>
    <name type="common">white-rumped munia</name>
    <dbReference type="NCBI Taxonomy" id="40157"/>
    <lineage>
        <taxon>Eukaryota</taxon>
        <taxon>Metazoa</taxon>
        <taxon>Chordata</taxon>
        <taxon>Craniata</taxon>
        <taxon>Vertebrata</taxon>
        <taxon>Euteleostomi</taxon>
        <taxon>Archelosauria</taxon>
        <taxon>Archosauria</taxon>
        <taxon>Dinosauria</taxon>
        <taxon>Saurischia</taxon>
        <taxon>Theropoda</taxon>
        <taxon>Coelurosauria</taxon>
        <taxon>Aves</taxon>
        <taxon>Neognathae</taxon>
        <taxon>Neoaves</taxon>
        <taxon>Telluraves</taxon>
        <taxon>Australaves</taxon>
        <taxon>Passeriformes</taxon>
        <taxon>Passeroidea</taxon>
        <taxon>Estrildidae</taxon>
        <taxon>Estrildinae</taxon>
        <taxon>Lonchura</taxon>
    </lineage>
</organism>
<evidence type="ECO:0000256" key="7">
    <source>
        <dbReference type="ARBA" id="ARBA00022786"/>
    </source>
</evidence>
<keyword evidence="8" id="KW-0862">Zinc</keyword>
<evidence type="ECO:0000256" key="6">
    <source>
        <dbReference type="ARBA" id="ARBA00022771"/>
    </source>
</evidence>
<gene>
    <name evidence="10" type="primary">MKRN2</name>
    <name evidence="10" type="ORF">RLOC_00006710</name>
</gene>
<keyword evidence="3" id="KW-0963">Cytoplasm</keyword>
<evidence type="ECO:0000256" key="3">
    <source>
        <dbReference type="ARBA" id="ARBA00022490"/>
    </source>
</evidence>
<sequence>MSTEQVMCKYYVQRECWEANKFLLSHNLPTSKSSTIFKYYQKGKCAYSAWYRCDQMRVTAPEQRKAHKIMCMATFELDMEKAFAFQASQVKVCSICVEVLCEKPPASERRFGILSNCNHTYFLSCIWQWRCAK</sequence>
<comment type="caution">
    <text evidence="10">The sequence shown here is derived from an EMBL/GenBank/DDBJ whole genome shotgun (WGS) entry which is preliminary data.</text>
</comment>
<dbReference type="InterPro" id="IPR045072">
    <property type="entry name" value="MKRN-like"/>
</dbReference>
<evidence type="ECO:0000313" key="11">
    <source>
        <dbReference type="Proteomes" id="UP000197619"/>
    </source>
</evidence>
<dbReference type="PANTHER" id="PTHR11224">
    <property type="entry name" value="MAKORIN-RELATED"/>
    <property type="match status" value="1"/>
</dbReference>
<dbReference type="GO" id="GO:0008270">
    <property type="term" value="F:zinc ion binding"/>
    <property type="evidence" value="ECO:0007669"/>
    <property type="project" value="UniProtKB-KW"/>
</dbReference>
<evidence type="ECO:0000256" key="9">
    <source>
        <dbReference type="ARBA" id="ARBA00023242"/>
    </source>
</evidence>
<evidence type="ECO:0000313" key="10">
    <source>
        <dbReference type="EMBL" id="OWK59556.1"/>
    </source>
</evidence>
<evidence type="ECO:0000256" key="2">
    <source>
        <dbReference type="ARBA" id="ARBA00004496"/>
    </source>
</evidence>
<dbReference type="AlphaFoldDB" id="A0A218V0V4"/>